<keyword evidence="1" id="KW-0808">Transferase</keyword>
<dbReference type="GO" id="GO:0006633">
    <property type="term" value="P:fatty acid biosynthetic process"/>
    <property type="evidence" value="ECO:0007669"/>
    <property type="project" value="InterPro"/>
</dbReference>
<reference evidence="3" key="1">
    <citation type="journal article" date="2020" name="Stud. Mycol.">
        <title>101 Dothideomycetes genomes: a test case for predicting lifestyles and emergence of pathogens.</title>
        <authorList>
            <person name="Haridas S."/>
            <person name="Albert R."/>
            <person name="Binder M."/>
            <person name="Bloem J."/>
            <person name="Labutti K."/>
            <person name="Salamov A."/>
            <person name="Andreopoulos B."/>
            <person name="Baker S."/>
            <person name="Barry K."/>
            <person name="Bills G."/>
            <person name="Bluhm B."/>
            <person name="Cannon C."/>
            <person name="Castanera R."/>
            <person name="Culley D."/>
            <person name="Daum C."/>
            <person name="Ezra D."/>
            <person name="Gonzalez J."/>
            <person name="Henrissat B."/>
            <person name="Kuo A."/>
            <person name="Liang C."/>
            <person name="Lipzen A."/>
            <person name="Lutzoni F."/>
            <person name="Magnuson J."/>
            <person name="Mondo S."/>
            <person name="Nolan M."/>
            <person name="Ohm R."/>
            <person name="Pangilinan J."/>
            <person name="Park H.-J."/>
            <person name="Ramirez L."/>
            <person name="Alfaro M."/>
            <person name="Sun H."/>
            <person name="Tritt A."/>
            <person name="Yoshinaga Y."/>
            <person name="Zwiers L.-H."/>
            <person name="Turgeon B."/>
            <person name="Goodwin S."/>
            <person name="Spatafora J."/>
            <person name="Crous P."/>
            <person name="Grigoriev I."/>
        </authorList>
    </citation>
    <scope>NUCLEOTIDE SEQUENCE</scope>
    <source>
        <strain evidence="3">CBS 207.26</strain>
    </source>
</reference>
<organism evidence="3 4">
    <name type="scientific">Zopfia rhizophila CBS 207.26</name>
    <dbReference type="NCBI Taxonomy" id="1314779"/>
    <lineage>
        <taxon>Eukaryota</taxon>
        <taxon>Fungi</taxon>
        <taxon>Dikarya</taxon>
        <taxon>Ascomycota</taxon>
        <taxon>Pezizomycotina</taxon>
        <taxon>Dothideomycetes</taxon>
        <taxon>Dothideomycetes incertae sedis</taxon>
        <taxon>Zopfiaceae</taxon>
        <taxon>Zopfia</taxon>
    </lineage>
</organism>
<accession>A0A6A6DUA7</accession>
<dbReference type="Proteomes" id="UP000800200">
    <property type="component" value="Unassembled WGS sequence"/>
</dbReference>
<dbReference type="PANTHER" id="PTHR43775">
    <property type="entry name" value="FATTY ACID SYNTHASE"/>
    <property type="match status" value="1"/>
</dbReference>
<evidence type="ECO:0000259" key="2">
    <source>
        <dbReference type="PROSITE" id="PS52004"/>
    </source>
</evidence>
<dbReference type="GO" id="GO:0044550">
    <property type="term" value="P:secondary metabolite biosynthetic process"/>
    <property type="evidence" value="ECO:0007669"/>
    <property type="project" value="TreeGrafter"/>
</dbReference>
<protein>
    <submittedName>
        <fullName evidence="3">Polyketide synthase</fullName>
    </submittedName>
</protein>
<evidence type="ECO:0000256" key="1">
    <source>
        <dbReference type="ARBA" id="ARBA00022679"/>
    </source>
</evidence>
<sequence>MLELSGKIGCNWCRKLVNSWGYALCGYSDLVPANRVSYEFDFRGLSMAIKTGCSASLTSLHEACRALQSGDCEGAIVASTNLIMILVTTAALSSEGLFSPEASCKTFDASADGYARGDAINAVFIKQLSDAIRDKNSIRAVIRNTGTNSDVSRNRDTYSRSN</sequence>
<gene>
    <name evidence="3" type="ORF">K469DRAFT_728280</name>
</gene>
<dbReference type="OrthoDB" id="329835at2759"/>
<name>A0A6A6DUA7_9PEZI</name>
<evidence type="ECO:0000313" key="4">
    <source>
        <dbReference type="Proteomes" id="UP000800200"/>
    </source>
</evidence>
<dbReference type="Pfam" id="PF00109">
    <property type="entry name" value="ketoacyl-synt"/>
    <property type="match status" value="1"/>
</dbReference>
<dbReference type="SMART" id="SM00825">
    <property type="entry name" value="PKS_KS"/>
    <property type="match status" value="1"/>
</dbReference>
<dbReference type="PROSITE" id="PS00606">
    <property type="entry name" value="KS3_1"/>
    <property type="match status" value="1"/>
</dbReference>
<dbReference type="InterPro" id="IPR016039">
    <property type="entry name" value="Thiolase-like"/>
</dbReference>
<dbReference type="PANTHER" id="PTHR43775:SF46">
    <property type="entry name" value="FUMIGERMIN SYNTHASE"/>
    <property type="match status" value="1"/>
</dbReference>
<dbReference type="SUPFAM" id="SSF53901">
    <property type="entry name" value="Thiolase-like"/>
    <property type="match status" value="1"/>
</dbReference>
<dbReference type="InterPro" id="IPR014030">
    <property type="entry name" value="Ketoacyl_synth_N"/>
</dbReference>
<dbReference type="InterPro" id="IPR050091">
    <property type="entry name" value="PKS_NRPS_Biosynth_Enz"/>
</dbReference>
<dbReference type="Gene3D" id="3.40.47.10">
    <property type="match status" value="1"/>
</dbReference>
<proteinExistence type="predicted"/>
<dbReference type="AlphaFoldDB" id="A0A6A6DUA7"/>
<keyword evidence="4" id="KW-1185">Reference proteome</keyword>
<evidence type="ECO:0000313" key="3">
    <source>
        <dbReference type="EMBL" id="KAF2183251.1"/>
    </source>
</evidence>
<dbReference type="PROSITE" id="PS52004">
    <property type="entry name" value="KS3_2"/>
    <property type="match status" value="1"/>
</dbReference>
<feature type="domain" description="Ketosynthase family 3 (KS3)" evidence="2">
    <location>
        <begin position="1"/>
        <end position="162"/>
    </location>
</feature>
<dbReference type="GO" id="GO:0004315">
    <property type="term" value="F:3-oxoacyl-[acyl-carrier-protein] synthase activity"/>
    <property type="evidence" value="ECO:0007669"/>
    <property type="project" value="InterPro"/>
</dbReference>
<dbReference type="EMBL" id="ML994644">
    <property type="protein sequence ID" value="KAF2183251.1"/>
    <property type="molecule type" value="Genomic_DNA"/>
</dbReference>
<dbReference type="InterPro" id="IPR018201">
    <property type="entry name" value="Ketoacyl_synth_AS"/>
</dbReference>
<dbReference type="GO" id="GO:0004312">
    <property type="term" value="F:fatty acid synthase activity"/>
    <property type="evidence" value="ECO:0007669"/>
    <property type="project" value="TreeGrafter"/>
</dbReference>
<dbReference type="CDD" id="cd00833">
    <property type="entry name" value="PKS"/>
    <property type="match status" value="1"/>
</dbReference>
<dbReference type="InterPro" id="IPR020841">
    <property type="entry name" value="PKS_Beta-ketoAc_synthase_dom"/>
</dbReference>